<dbReference type="RefSeq" id="WP_121126857.1">
    <property type="nucleotide sequence ID" value="NZ_RBWS01000024.1"/>
</dbReference>
<sequence length="317" mass="34553">MKIIDKETIDTVLKYDNLIEALRQVFQSTFTMPVRHHHFYQNTEGIENTLILMPSWTDTYIGIKQVVVAPGNHSKNLPAIHALYTLLDAVTGEFLAQMDAAGLTSRRTACTSALAASYLAREDSKTLLIVGGGKVAQHLAQAHSVVRQYDQILIWTRNASKGADVVSSLQQIGFSKMLYADNLEEAVRRADVISCATLSHEPLVKGEWIKAGTHLDLIGSHTPKTREVDDMAILKSSIFVDSRAGAIHETGELAIPIASGILDPNSIKGDIKELCCGEIKGRSSLKEITLFKSAGLAIEDLAAALLVYEHVILSAHV</sequence>
<evidence type="ECO:0000313" key="2">
    <source>
        <dbReference type="EMBL" id="RKO68995.1"/>
    </source>
</evidence>
<dbReference type="InterPro" id="IPR036291">
    <property type="entry name" value="NAD(P)-bd_dom_sf"/>
</dbReference>
<dbReference type="Pfam" id="PF02423">
    <property type="entry name" value="OCD_Mu_crystall"/>
    <property type="match status" value="1"/>
</dbReference>
<dbReference type="OrthoDB" id="9792005at2"/>
<organism evidence="2 3">
    <name type="scientific">Sphingobacterium puteale</name>
    <dbReference type="NCBI Taxonomy" id="2420510"/>
    <lineage>
        <taxon>Bacteria</taxon>
        <taxon>Pseudomonadati</taxon>
        <taxon>Bacteroidota</taxon>
        <taxon>Sphingobacteriia</taxon>
        <taxon>Sphingobacteriales</taxon>
        <taxon>Sphingobacteriaceae</taxon>
        <taxon>Sphingobacterium</taxon>
    </lineage>
</organism>
<evidence type="ECO:0000313" key="3">
    <source>
        <dbReference type="Proteomes" id="UP000282423"/>
    </source>
</evidence>
<dbReference type="NCBIfam" id="NF004793">
    <property type="entry name" value="PRK06141.1"/>
    <property type="match status" value="1"/>
</dbReference>
<dbReference type="PANTHER" id="PTHR13812">
    <property type="entry name" value="KETIMINE REDUCTASE MU-CRYSTALLIN"/>
    <property type="match status" value="1"/>
</dbReference>
<dbReference type="EMBL" id="RBWS01000024">
    <property type="protein sequence ID" value="RKO68995.1"/>
    <property type="molecule type" value="Genomic_DNA"/>
</dbReference>
<name>A0A420VRS9_9SPHI</name>
<accession>A0A420VRS9</accession>
<dbReference type="InterPro" id="IPR023401">
    <property type="entry name" value="ODC_N"/>
</dbReference>
<proteinExistence type="inferred from homology"/>
<dbReference type="InterPro" id="IPR003462">
    <property type="entry name" value="ODC_Mu_crystall"/>
</dbReference>
<dbReference type="Gene3D" id="3.40.50.720">
    <property type="entry name" value="NAD(P)-binding Rossmann-like Domain"/>
    <property type="match status" value="1"/>
</dbReference>
<dbReference type="PIRSF" id="PIRSF001439">
    <property type="entry name" value="CryM"/>
    <property type="match status" value="1"/>
</dbReference>
<dbReference type="GO" id="GO:0005737">
    <property type="term" value="C:cytoplasm"/>
    <property type="evidence" value="ECO:0007669"/>
    <property type="project" value="TreeGrafter"/>
</dbReference>
<dbReference type="Proteomes" id="UP000282423">
    <property type="component" value="Unassembled WGS sequence"/>
</dbReference>
<dbReference type="FunFam" id="3.40.50.720:FF:000311">
    <property type="entry name" value="Ornithine cyclodeaminase"/>
    <property type="match status" value="1"/>
</dbReference>
<comment type="caution">
    <text evidence="2">The sequence shown here is derived from an EMBL/GenBank/DDBJ whole genome shotgun (WGS) entry which is preliminary data.</text>
</comment>
<reference evidence="2 3" key="1">
    <citation type="submission" date="2018-10" db="EMBL/GenBank/DDBJ databases">
        <title>Sphingobacterium sp. M05W1-28.</title>
        <authorList>
            <person name="Cai H."/>
        </authorList>
    </citation>
    <scope>NUCLEOTIDE SEQUENCE [LARGE SCALE GENOMIC DNA]</scope>
    <source>
        <strain evidence="2 3">M05W1-28</strain>
    </source>
</reference>
<keyword evidence="3" id="KW-1185">Reference proteome</keyword>
<dbReference type="PANTHER" id="PTHR13812:SF19">
    <property type="entry name" value="KETIMINE REDUCTASE MU-CRYSTALLIN"/>
    <property type="match status" value="1"/>
</dbReference>
<evidence type="ECO:0000256" key="1">
    <source>
        <dbReference type="ARBA" id="ARBA00008903"/>
    </source>
</evidence>
<protein>
    <submittedName>
        <fullName evidence="2">Ornithine cyclodeaminase family protein</fullName>
    </submittedName>
</protein>
<dbReference type="AlphaFoldDB" id="A0A420VRS9"/>
<dbReference type="GO" id="GO:0016491">
    <property type="term" value="F:oxidoreductase activity"/>
    <property type="evidence" value="ECO:0007669"/>
    <property type="project" value="UniProtKB-ARBA"/>
</dbReference>
<dbReference type="Gene3D" id="3.30.1780.10">
    <property type="entry name" value="ornithine cyclodeaminase, domain 1"/>
    <property type="match status" value="1"/>
</dbReference>
<comment type="similarity">
    <text evidence="1">Belongs to the ornithine cyclodeaminase/mu-crystallin family.</text>
</comment>
<dbReference type="SUPFAM" id="SSF51735">
    <property type="entry name" value="NAD(P)-binding Rossmann-fold domains"/>
    <property type="match status" value="1"/>
</dbReference>
<gene>
    <name evidence="2" type="ORF">D7322_24320</name>
</gene>
<dbReference type="GO" id="GO:0019752">
    <property type="term" value="P:carboxylic acid metabolic process"/>
    <property type="evidence" value="ECO:0007669"/>
    <property type="project" value="UniProtKB-ARBA"/>
</dbReference>